<keyword evidence="7 8" id="KW-0411">Iron-sulfur</keyword>
<dbReference type="EMBL" id="ADMC01000015">
    <property type="protein sequence ID" value="EHP48965.1"/>
    <property type="molecule type" value="Genomic_DNA"/>
</dbReference>
<dbReference type="PANTHER" id="PTHR43837:SF1">
    <property type="entry name" value="RIBOSOMAL PROTEIN US12 METHYLTHIOTRANSFERASE RIMO"/>
    <property type="match status" value="1"/>
</dbReference>
<keyword evidence="2 8" id="KW-0963">Cytoplasm</keyword>
<gene>
    <name evidence="8" type="primary">rimO</name>
    <name evidence="12" type="ORF">HMPREF9449_01008</name>
</gene>
<dbReference type="GeneID" id="98068600"/>
<evidence type="ECO:0000256" key="6">
    <source>
        <dbReference type="ARBA" id="ARBA00023004"/>
    </source>
</evidence>
<dbReference type="SFLD" id="SFLDG01082">
    <property type="entry name" value="B12-binding_domain_containing"/>
    <property type="match status" value="1"/>
</dbReference>
<dbReference type="GO" id="GO:0103039">
    <property type="term" value="F:protein methylthiotransferase activity"/>
    <property type="evidence" value="ECO:0007669"/>
    <property type="project" value="UniProtKB-EC"/>
</dbReference>
<dbReference type="eggNOG" id="COG0621">
    <property type="taxonomic scope" value="Bacteria"/>
</dbReference>
<dbReference type="Pfam" id="PF18693">
    <property type="entry name" value="TRAM_2"/>
    <property type="match status" value="1"/>
</dbReference>
<dbReference type="SFLD" id="SFLDS00029">
    <property type="entry name" value="Radical_SAM"/>
    <property type="match status" value="1"/>
</dbReference>
<keyword evidence="3 8" id="KW-0808">Transferase</keyword>
<dbReference type="Proteomes" id="UP000004892">
    <property type="component" value="Unassembled WGS sequence"/>
</dbReference>
<dbReference type="PROSITE" id="PS51918">
    <property type="entry name" value="RADICAL_SAM"/>
    <property type="match status" value="1"/>
</dbReference>
<keyword evidence="4 8" id="KW-0949">S-adenosyl-L-methionine</keyword>
<dbReference type="InterPro" id="IPR058240">
    <property type="entry name" value="rSAM_sf"/>
</dbReference>
<comment type="caution">
    <text evidence="12">The sequence shown here is derived from an EMBL/GenBank/DDBJ whole genome shotgun (WGS) entry which is preliminary data.</text>
</comment>
<dbReference type="Gene3D" id="3.40.50.12160">
    <property type="entry name" value="Methylthiotransferase, N-terminal domain"/>
    <property type="match status" value="1"/>
</dbReference>
<dbReference type="RefSeq" id="WP_009136156.1">
    <property type="nucleotide sequence ID" value="NZ_JH594596.1"/>
</dbReference>
<feature type="binding site" evidence="8">
    <location>
        <position position="144"/>
    </location>
    <ligand>
        <name>[4Fe-4S] cluster</name>
        <dbReference type="ChEBI" id="CHEBI:49883"/>
        <label>2</label>
        <note>4Fe-4S-S-AdoMet</note>
    </ligand>
</feature>
<feature type="domain" description="MTTase N-terminal" evidence="10">
    <location>
        <begin position="2"/>
        <end position="120"/>
    </location>
</feature>
<dbReference type="GO" id="GO:0006400">
    <property type="term" value="P:tRNA modification"/>
    <property type="evidence" value="ECO:0007669"/>
    <property type="project" value="InterPro"/>
</dbReference>
<dbReference type="Pfam" id="PF04055">
    <property type="entry name" value="Radical_SAM"/>
    <property type="match status" value="1"/>
</dbReference>
<feature type="binding site" evidence="8">
    <location>
        <position position="11"/>
    </location>
    <ligand>
        <name>[4Fe-4S] cluster</name>
        <dbReference type="ChEBI" id="CHEBI:49883"/>
        <label>1</label>
    </ligand>
</feature>
<dbReference type="SMART" id="SM00729">
    <property type="entry name" value="Elp3"/>
    <property type="match status" value="1"/>
</dbReference>
<evidence type="ECO:0000256" key="1">
    <source>
        <dbReference type="ARBA" id="ARBA00022485"/>
    </source>
</evidence>
<dbReference type="PROSITE" id="PS51449">
    <property type="entry name" value="MTTASE_N"/>
    <property type="match status" value="1"/>
</dbReference>
<dbReference type="Gene3D" id="2.40.50.140">
    <property type="entry name" value="Nucleic acid-binding proteins"/>
    <property type="match status" value="1"/>
</dbReference>
<feature type="binding site" evidence="8">
    <location>
        <position position="148"/>
    </location>
    <ligand>
        <name>[4Fe-4S] cluster</name>
        <dbReference type="ChEBI" id="CHEBI:49883"/>
        <label>2</label>
        <note>4Fe-4S-S-AdoMet</note>
    </ligand>
</feature>
<dbReference type="AlphaFoldDB" id="H1DFH2"/>
<dbReference type="GO" id="GO:0005840">
    <property type="term" value="C:ribosome"/>
    <property type="evidence" value="ECO:0007669"/>
    <property type="project" value="UniProtKB-KW"/>
</dbReference>
<evidence type="ECO:0000256" key="2">
    <source>
        <dbReference type="ARBA" id="ARBA00022490"/>
    </source>
</evidence>
<keyword evidence="5 8" id="KW-0479">Metal-binding</keyword>
<feature type="binding site" evidence="8">
    <location>
        <position position="83"/>
    </location>
    <ligand>
        <name>[4Fe-4S] cluster</name>
        <dbReference type="ChEBI" id="CHEBI:49883"/>
        <label>1</label>
    </ligand>
</feature>
<dbReference type="Gene3D" id="3.80.30.20">
    <property type="entry name" value="tm_1862 like domain"/>
    <property type="match status" value="1"/>
</dbReference>
<evidence type="ECO:0000256" key="7">
    <source>
        <dbReference type="ARBA" id="ARBA00023014"/>
    </source>
</evidence>
<dbReference type="GO" id="GO:0035599">
    <property type="term" value="F:aspartic acid methylthiotransferase activity"/>
    <property type="evidence" value="ECO:0007669"/>
    <property type="project" value="TreeGrafter"/>
</dbReference>
<dbReference type="FunFam" id="3.80.30.20:FF:000001">
    <property type="entry name" value="tRNA-2-methylthio-N(6)-dimethylallyladenosine synthase 2"/>
    <property type="match status" value="1"/>
</dbReference>
<keyword evidence="12" id="KW-0687">Ribonucleoprotein</keyword>
<feature type="binding site" evidence="8">
    <location>
        <position position="49"/>
    </location>
    <ligand>
        <name>[4Fe-4S] cluster</name>
        <dbReference type="ChEBI" id="CHEBI:49883"/>
        <label>1</label>
    </ligand>
</feature>
<evidence type="ECO:0000256" key="4">
    <source>
        <dbReference type="ARBA" id="ARBA00022691"/>
    </source>
</evidence>
<evidence type="ECO:0000259" key="9">
    <source>
        <dbReference type="PROSITE" id="PS50926"/>
    </source>
</evidence>
<dbReference type="InterPro" id="IPR005839">
    <property type="entry name" value="Methylthiotransferase"/>
</dbReference>
<dbReference type="PROSITE" id="PS01278">
    <property type="entry name" value="MTTASE_RADICAL"/>
    <property type="match status" value="1"/>
</dbReference>
<evidence type="ECO:0000313" key="13">
    <source>
        <dbReference type="Proteomes" id="UP000004892"/>
    </source>
</evidence>
<dbReference type="SFLD" id="SFLDF00274">
    <property type="entry name" value="ribosomal_protein_S12_methylth"/>
    <property type="match status" value="1"/>
</dbReference>
<dbReference type="HOGENOM" id="CLU_018697_0_1_10"/>
<accession>H1DFH2</accession>
<dbReference type="NCBIfam" id="TIGR00089">
    <property type="entry name" value="MiaB/RimO family radical SAM methylthiotransferase"/>
    <property type="match status" value="1"/>
</dbReference>
<comment type="similarity">
    <text evidence="8">Belongs to the methylthiotransferase family. RimO subfamily.</text>
</comment>
<dbReference type="PANTHER" id="PTHR43837">
    <property type="entry name" value="RIBOSOMAL PROTEIN S12 METHYLTHIOTRANSFERASE RIMO"/>
    <property type="match status" value="1"/>
</dbReference>
<dbReference type="STRING" id="742817.HMPREF9449_01008"/>
<keyword evidence="1 8" id="KW-0004">4Fe-4S</keyword>
<dbReference type="NCBIfam" id="TIGR01125">
    <property type="entry name" value="30S ribosomal protein S12 methylthiotransferase RimO"/>
    <property type="match status" value="1"/>
</dbReference>
<organism evidence="12 13">
    <name type="scientific">Odoribacter laneus YIT 12061</name>
    <dbReference type="NCBI Taxonomy" id="742817"/>
    <lineage>
        <taxon>Bacteria</taxon>
        <taxon>Pseudomonadati</taxon>
        <taxon>Bacteroidota</taxon>
        <taxon>Bacteroidia</taxon>
        <taxon>Bacteroidales</taxon>
        <taxon>Odoribacteraceae</taxon>
        <taxon>Odoribacter</taxon>
    </lineage>
</organism>
<dbReference type="SFLD" id="SFLDG01061">
    <property type="entry name" value="methylthiotransferase"/>
    <property type="match status" value="1"/>
</dbReference>
<dbReference type="GO" id="GO:0046872">
    <property type="term" value="F:metal ion binding"/>
    <property type="evidence" value="ECO:0007669"/>
    <property type="project" value="UniProtKB-KW"/>
</dbReference>
<feature type="domain" description="TRAM" evidence="9">
    <location>
        <begin position="364"/>
        <end position="430"/>
    </location>
</feature>
<dbReference type="InterPro" id="IPR005840">
    <property type="entry name" value="Ribosomal_uS12_MeSTrfase_RimO"/>
</dbReference>
<dbReference type="InterPro" id="IPR020612">
    <property type="entry name" value="Methylthiotransferase_CS"/>
</dbReference>
<dbReference type="InterPro" id="IPR038135">
    <property type="entry name" value="Methylthiotransferase_N_sf"/>
</dbReference>
<dbReference type="GO" id="GO:0005829">
    <property type="term" value="C:cytosol"/>
    <property type="evidence" value="ECO:0007669"/>
    <property type="project" value="TreeGrafter"/>
</dbReference>
<evidence type="ECO:0000256" key="8">
    <source>
        <dbReference type="HAMAP-Rule" id="MF_01865"/>
    </source>
</evidence>
<dbReference type="InterPro" id="IPR013848">
    <property type="entry name" value="Methylthiotransferase_N"/>
</dbReference>
<dbReference type="InterPro" id="IPR012340">
    <property type="entry name" value="NA-bd_OB-fold"/>
</dbReference>
<name>H1DFH2_9BACT</name>
<evidence type="ECO:0000313" key="12">
    <source>
        <dbReference type="EMBL" id="EHP48965.1"/>
    </source>
</evidence>
<comment type="function">
    <text evidence="8">Catalyzes the methylthiolation of an aspartic acid residue of ribosomal protein uS12.</text>
</comment>
<comment type="catalytic activity">
    <reaction evidence="8">
        <text>L-aspartate(89)-[ribosomal protein uS12]-hydrogen + (sulfur carrier)-SH + AH2 + 2 S-adenosyl-L-methionine = 3-methylsulfanyl-L-aspartate(89)-[ribosomal protein uS12]-hydrogen + (sulfur carrier)-H + 5'-deoxyadenosine + L-methionine + A + S-adenosyl-L-homocysteine + 2 H(+)</text>
        <dbReference type="Rhea" id="RHEA:37087"/>
        <dbReference type="Rhea" id="RHEA-COMP:10460"/>
        <dbReference type="Rhea" id="RHEA-COMP:10461"/>
        <dbReference type="Rhea" id="RHEA-COMP:14737"/>
        <dbReference type="Rhea" id="RHEA-COMP:14739"/>
        <dbReference type="ChEBI" id="CHEBI:13193"/>
        <dbReference type="ChEBI" id="CHEBI:15378"/>
        <dbReference type="ChEBI" id="CHEBI:17319"/>
        <dbReference type="ChEBI" id="CHEBI:17499"/>
        <dbReference type="ChEBI" id="CHEBI:29917"/>
        <dbReference type="ChEBI" id="CHEBI:29961"/>
        <dbReference type="ChEBI" id="CHEBI:57844"/>
        <dbReference type="ChEBI" id="CHEBI:57856"/>
        <dbReference type="ChEBI" id="CHEBI:59789"/>
        <dbReference type="ChEBI" id="CHEBI:64428"/>
        <dbReference type="ChEBI" id="CHEBI:73599"/>
        <dbReference type="EC" id="2.8.4.4"/>
    </reaction>
</comment>
<dbReference type="InterPro" id="IPR006638">
    <property type="entry name" value="Elp3/MiaA/NifB-like_rSAM"/>
</dbReference>
<feature type="domain" description="Radical SAM core" evidence="11">
    <location>
        <begin position="130"/>
        <end position="361"/>
    </location>
</feature>
<dbReference type="SUPFAM" id="SSF102114">
    <property type="entry name" value="Radical SAM enzymes"/>
    <property type="match status" value="1"/>
</dbReference>
<evidence type="ECO:0000256" key="3">
    <source>
        <dbReference type="ARBA" id="ARBA00022679"/>
    </source>
</evidence>
<evidence type="ECO:0000259" key="10">
    <source>
        <dbReference type="PROSITE" id="PS51449"/>
    </source>
</evidence>
<dbReference type="CDD" id="cd01335">
    <property type="entry name" value="Radical_SAM"/>
    <property type="match status" value="1"/>
</dbReference>
<sequence length="435" mass="50685">MKYINIISLGCSKNLVDTELLLKQLEKAGYKASLSEEGKEAEIVVINTCGFIGDAKEESIHTILEQIERKKAGKLRKVLVMGCLSQRYKADLEAEIPEVDAYFGKFDWKGILEYLGKQYDDSVRNQRVLTTPSHYAYLKIAEGCNRTCSYCAIPLMTGKYKSREMDEILEECRLLVRSGVKEILVMAQDLTYYGTDLYGKNRLAELIDRIADIEGLKWIKLHYAYPAGFPLELLAVMRERKNVCKYLDIALQHCSDSMLEKMRRGINKEQTIRLIRKIRQEVPGIFLRTTLMTGHPGEREEDFRELCEFVREMKFERLGVFPYSHEEDTYCDRHYLDDIPEKIKRKRADKIMKIQQQIAEEINRNMLDQTVWVLIDREEEGYFIGRTEYDSPEVDPEVVVKSDKPLQVGEFYRVKICGTYDYDLEGKVVKEEECN</sequence>
<keyword evidence="13" id="KW-1185">Reference proteome</keyword>
<dbReference type="InterPro" id="IPR002792">
    <property type="entry name" value="TRAM_dom"/>
</dbReference>
<keyword evidence="6 8" id="KW-0408">Iron</keyword>
<keyword evidence="12" id="KW-0689">Ribosomal protein</keyword>
<dbReference type="Pfam" id="PF00919">
    <property type="entry name" value="UPF0004"/>
    <property type="match status" value="1"/>
</dbReference>
<comment type="cofactor">
    <cofactor evidence="8">
        <name>[4Fe-4S] cluster</name>
        <dbReference type="ChEBI" id="CHEBI:49883"/>
    </cofactor>
    <text evidence="8">Binds 2 [4Fe-4S] clusters. One cluster is coordinated with 3 cysteines and an exchangeable S-adenosyl-L-methionine.</text>
</comment>
<evidence type="ECO:0000259" key="11">
    <source>
        <dbReference type="PROSITE" id="PS51918"/>
    </source>
</evidence>
<dbReference type="InterPro" id="IPR023404">
    <property type="entry name" value="rSAM_horseshoe"/>
</dbReference>
<dbReference type="PROSITE" id="PS50926">
    <property type="entry name" value="TRAM"/>
    <property type="match status" value="1"/>
</dbReference>
<dbReference type="InterPro" id="IPR007197">
    <property type="entry name" value="rSAM"/>
</dbReference>
<dbReference type="EC" id="2.8.4.4" evidence="8"/>
<dbReference type="HAMAP" id="MF_01865">
    <property type="entry name" value="MTTase_RimO"/>
    <property type="match status" value="1"/>
</dbReference>
<dbReference type="PATRIC" id="fig|742817.3.peg.1068"/>
<protein>
    <recommendedName>
        <fullName evidence="8">Ribosomal protein uS12 methylthiotransferase RimO</fullName>
        <shortName evidence="8">uS12 MTTase</shortName>
        <shortName evidence="8">uS12 methylthiotransferase</shortName>
        <ecNumber evidence="8">2.8.4.4</ecNumber>
    </recommendedName>
    <alternativeName>
        <fullName evidence="8">Ribosomal protein uS12 (aspartate-C(3))-methylthiotransferase</fullName>
    </alternativeName>
    <alternativeName>
        <fullName evidence="8">Ribosome maturation factor RimO</fullName>
    </alternativeName>
</protein>
<feature type="binding site" evidence="8">
    <location>
        <position position="151"/>
    </location>
    <ligand>
        <name>[4Fe-4S] cluster</name>
        <dbReference type="ChEBI" id="CHEBI:49883"/>
        <label>2</label>
        <note>4Fe-4S-S-AdoMet</note>
    </ligand>
</feature>
<comment type="subcellular location">
    <subcellularLocation>
        <location evidence="8">Cytoplasm</location>
    </subcellularLocation>
</comment>
<reference evidence="12 13" key="1">
    <citation type="submission" date="2012-01" db="EMBL/GenBank/DDBJ databases">
        <title>The Genome Sequence of Odoribacter laneus YIT 12061.</title>
        <authorList>
            <consortium name="The Broad Institute Genome Sequencing Platform"/>
            <person name="Earl A."/>
            <person name="Ward D."/>
            <person name="Feldgarden M."/>
            <person name="Gevers D."/>
            <person name="Morotomi M."/>
            <person name="Young S.K."/>
            <person name="Zeng Q."/>
            <person name="Gargeya S."/>
            <person name="Fitzgerald M."/>
            <person name="Haas B."/>
            <person name="Abouelleil A."/>
            <person name="Alvarado L."/>
            <person name="Arachchi H.M."/>
            <person name="Berlin A."/>
            <person name="Chapman S.B."/>
            <person name="Gearin G."/>
            <person name="Goldberg J."/>
            <person name="Griggs A."/>
            <person name="Gujja S."/>
            <person name="Hansen M."/>
            <person name="Heiman D."/>
            <person name="Howarth C."/>
            <person name="Larimer J."/>
            <person name="Lui A."/>
            <person name="MacDonald P.J.P."/>
            <person name="McCowen C."/>
            <person name="Montmayeur A."/>
            <person name="Murphy C."/>
            <person name="Neiman D."/>
            <person name="Pearson M."/>
            <person name="Priest M."/>
            <person name="Roberts A."/>
            <person name="Saif S."/>
            <person name="Shea T."/>
            <person name="Sisk P."/>
            <person name="Stolte C."/>
            <person name="Sykes S."/>
            <person name="Wortman J."/>
            <person name="Nusbaum C."/>
            <person name="Birren B."/>
        </authorList>
    </citation>
    <scope>NUCLEOTIDE SEQUENCE [LARGE SCALE GENOMIC DNA]</scope>
    <source>
        <strain evidence="12 13">YIT 12061</strain>
    </source>
</reference>
<proteinExistence type="inferred from homology"/>
<dbReference type="GO" id="GO:0051539">
    <property type="term" value="F:4 iron, 4 sulfur cluster binding"/>
    <property type="evidence" value="ECO:0007669"/>
    <property type="project" value="UniProtKB-UniRule"/>
</dbReference>
<evidence type="ECO:0000256" key="5">
    <source>
        <dbReference type="ARBA" id="ARBA00022723"/>
    </source>
</evidence>